<feature type="compositionally biased region" description="Low complexity" evidence="1">
    <location>
        <begin position="231"/>
        <end position="245"/>
    </location>
</feature>
<dbReference type="Pfam" id="PF07793">
    <property type="entry name" value="DUF1631"/>
    <property type="match status" value="1"/>
</dbReference>
<feature type="compositionally biased region" description="Low complexity" evidence="1">
    <location>
        <begin position="307"/>
        <end position="323"/>
    </location>
</feature>
<dbReference type="AlphaFoldDB" id="A0A3B0XGE1"/>
<evidence type="ECO:0000313" key="2">
    <source>
        <dbReference type="EMBL" id="VAW63343.1"/>
    </source>
</evidence>
<protein>
    <recommendedName>
        <fullName evidence="3">Thymidine phosphorylase</fullName>
    </recommendedName>
</protein>
<feature type="compositionally biased region" description="Polar residues" evidence="1">
    <location>
        <begin position="324"/>
        <end position="336"/>
    </location>
</feature>
<gene>
    <name evidence="2" type="ORF">MNBD_GAMMA09-540</name>
</gene>
<feature type="region of interest" description="Disordered" evidence="1">
    <location>
        <begin position="269"/>
        <end position="336"/>
    </location>
</feature>
<dbReference type="EMBL" id="UOFI01000040">
    <property type="protein sequence ID" value="VAW63343.1"/>
    <property type="molecule type" value="Genomic_DNA"/>
</dbReference>
<evidence type="ECO:0008006" key="3">
    <source>
        <dbReference type="Google" id="ProtNLM"/>
    </source>
</evidence>
<name>A0A3B0XGE1_9ZZZZ</name>
<organism evidence="2">
    <name type="scientific">hydrothermal vent metagenome</name>
    <dbReference type="NCBI Taxonomy" id="652676"/>
    <lineage>
        <taxon>unclassified sequences</taxon>
        <taxon>metagenomes</taxon>
        <taxon>ecological metagenomes</taxon>
    </lineage>
</organism>
<proteinExistence type="predicted"/>
<dbReference type="InterPro" id="IPR012434">
    <property type="entry name" value="DUF1631"/>
</dbReference>
<feature type="region of interest" description="Disordered" evidence="1">
    <location>
        <begin position="226"/>
        <end position="246"/>
    </location>
</feature>
<accession>A0A3B0XGE1</accession>
<feature type="compositionally biased region" description="Gly residues" evidence="1">
    <location>
        <begin position="291"/>
        <end position="306"/>
    </location>
</feature>
<evidence type="ECO:0000256" key="1">
    <source>
        <dbReference type="SAM" id="MobiDB-lite"/>
    </source>
</evidence>
<reference evidence="2" key="1">
    <citation type="submission" date="2018-06" db="EMBL/GenBank/DDBJ databases">
        <authorList>
            <person name="Zhirakovskaya E."/>
        </authorList>
    </citation>
    <scope>NUCLEOTIDE SEQUENCE</scope>
</reference>
<feature type="compositionally biased region" description="Polar residues" evidence="1">
    <location>
        <begin position="269"/>
        <end position="287"/>
    </location>
</feature>
<sequence>MSASIHKLNSPSQVSNNQYKLLIKQITGCLNEELSVLVGRMFDGADDMLFQLAENADSNEDQNQYFDTMRMLRVERKNIGQNFAANLKTYLQPPNNDSEQANPLLDDELSLVDQDEMEELVAISTMHSKAMNLYGEAVNHLEARVEFLSMKSTTIFDKNALAPKNICESFKDTLIEIELSTNNKLVLYKLFDQEVIMHLAPLYTKLNQLFIDQGILPQIKLGESFAREHSQPQPQQPQGPAATQQETNDNDALYTQNSVYDPRQTATFHNSQHYNSNSPSGGEHNNLQGNGQQGSTGYGGQYGGGQAPQQPSGTPGTGSQSSAYGNGTYASGSPNTMQQQVEHVVSQFISGELTASGPGIPASFTTASSQPASPGTQYYDRRDVMKALSSLQYNVAQSSSPIEQVNAADFKRALLADMGSRSGGAITKQVNQVDEKTIDFIEMLFDAIVDDSSISEAVTNLLLRLQIPVIKVAMLDKDFFVDGEHPCRTTLNLIAHLGRGLISRDDDLFNKLNQVVENLLNDFDVDITSFENAATHLENIEQNELLQSVEKERHTQKSVLQTHAREVVLAELQYQVMNKTLPKMAQKLLLKHWSTLMFHYYIKLGKSSDEWQESVNTVTQLVRLLQPVQSSQAHHFLTSEKDQLLDTIHKTLLQTRQNPVEIETEINNIFLIFNEMIENSAFSPAALAKEESYFVSVDETADDSDIMTPDELDAPAIDFPEAEINPLQEQAEKAREKIAKLPASVRPGVWFKVHNGDSNVARRAKLSVIIMEEAKLIFVDRIGVKVIEKDADVFNAELDSESSQVISDHSAFDHALGLVITSLSTAT</sequence>